<reference evidence="2" key="1">
    <citation type="submission" date="2017-06" db="EMBL/GenBank/DDBJ databases">
        <authorList>
            <person name="Varghese N."/>
            <person name="Submissions S."/>
        </authorList>
    </citation>
    <scope>NUCLEOTIDE SEQUENCE [LARGE SCALE GENOMIC DNA]</scope>
    <source>
        <strain evidence="2">Ca-68</strain>
    </source>
</reference>
<sequence>MSLENLLKIKQLQLHDPSNEALLRLLDAIKRNIEDSQVDVVSGETRFDAAYKAIMQCAMLGLWLNGYRTSTSQPGHHQTAIQALSMTVGIDKSAIIVLNALRKQRNVSDYEGDPVSDEVVIECIKQAENLYKHMLNWVRINRPGLNIRL</sequence>
<evidence type="ECO:0008006" key="3">
    <source>
        <dbReference type="Google" id="ProtNLM"/>
    </source>
</evidence>
<dbReference type="RefSeq" id="WP_089375468.1">
    <property type="nucleotide sequence ID" value="NZ_FZOA01000005.1"/>
</dbReference>
<proteinExistence type="predicted"/>
<protein>
    <recommendedName>
        <fullName evidence="3">DNA-binding protein</fullName>
    </recommendedName>
</protein>
<gene>
    <name evidence="1" type="ORF">SAMN05192560_1354</name>
</gene>
<dbReference type="EMBL" id="FZOA01000005">
    <property type="protein sequence ID" value="SNR84282.1"/>
    <property type="molecule type" value="Genomic_DNA"/>
</dbReference>
<evidence type="ECO:0000313" key="1">
    <source>
        <dbReference type="EMBL" id="SNR84282.1"/>
    </source>
</evidence>
<accession>A0A238ZM79</accession>
<dbReference type="OrthoDB" id="5767600at2"/>
<organism evidence="1 2">
    <name type="scientific">Methylobacillus rhizosphaerae</name>
    <dbReference type="NCBI Taxonomy" id="551994"/>
    <lineage>
        <taxon>Bacteria</taxon>
        <taxon>Pseudomonadati</taxon>
        <taxon>Pseudomonadota</taxon>
        <taxon>Betaproteobacteria</taxon>
        <taxon>Nitrosomonadales</taxon>
        <taxon>Methylophilaceae</taxon>
        <taxon>Methylobacillus</taxon>
    </lineage>
</organism>
<evidence type="ECO:0000313" key="2">
    <source>
        <dbReference type="Proteomes" id="UP000198305"/>
    </source>
</evidence>
<dbReference type="Gene3D" id="1.20.120.330">
    <property type="entry name" value="Nucleotidyltransferases domain 2"/>
    <property type="match status" value="1"/>
</dbReference>
<name>A0A238ZM79_9PROT</name>
<keyword evidence="2" id="KW-1185">Reference proteome</keyword>
<dbReference type="AlphaFoldDB" id="A0A238ZM79"/>
<dbReference type="Proteomes" id="UP000198305">
    <property type="component" value="Unassembled WGS sequence"/>
</dbReference>